<accession>A0AAE0VUF1</accession>
<organism evidence="1 2">
    <name type="scientific">Potamilus streckersoni</name>
    <dbReference type="NCBI Taxonomy" id="2493646"/>
    <lineage>
        <taxon>Eukaryota</taxon>
        <taxon>Metazoa</taxon>
        <taxon>Spiralia</taxon>
        <taxon>Lophotrochozoa</taxon>
        <taxon>Mollusca</taxon>
        <taxon>Bivalvia</taxon>
        <taxon>Autobranchia</taxon>
        <taxon>Heteroconchia</taxon>
        <taxon>Palaeoheterodonta</taxon>
        <taxon>Unionida</taxon>
        <taxon>Unionoidea</taxon>
        <taxon>Unionidae</taxon>
        <taxon>Ambleminae</taxon>
        <taxon>Lampsilini</taxon>
        <taxon>Potamilus</taxon>
    </lineage>
</organism>
<comment type="caution">
    <text evidence="1">The sequence shown here is derived from an EMBL/GenBank/DDBJ whole genome shotgun (WGS) entry which is preliminary data.</text>
</comment>
<dbReference type="Proteomes" id="UP001195483">
    <property type="component" value="Unassembled WGS sequence"/>
</dbReference>
<reference evidence="1" key="2">
    <citation type="journal article" date="2021" name="Genome Biol. Evol.">
        <title>Developing a high-quality reference genome for a parasitic bivalve with doubly uniparental inheritance (Bivalvia: Unionida).</title>
        <authorList>
            <person name="Smith C.H."/>
        </authorList>
    </citation>
    <scope>NUCLEOTIDE SEQUENCE</scope>
    <source>
        <strain evidence="1">CHS0354</strain>
        <tissue evidence="1">Mantle</tissue>
    </source>
</reference>
<gene>
    <name evidence="1" type="ORF">CHS0354_010638</name>
</gene>
<dbReference type="EMBL" id="JAEAOA010000670">
    <property type="protein sequence ID" value="KAK3590534.1"/>
    <property type="molecule type" value="Genomic_DNA"/>
</dbReference>
<feature type="non-terminal residue" evidence="1">
    <location>
        <position position="1"/>
    </location>
</feature>
<evidence type="ECO:0000313" key="2">
    <source>
        <dbReference type="Proteomes" id="UP001195483"/>
    </source>
</evidence>
<dbReference type="AlphaFoldDB" id="A0AAE0VUF1"/>
<protein>
    <submittedName>
        <fullName evidence="1">Uncharacterized protein</fullName>
    </submittedName>
</protein>
<reference evidence="1" key="1">
    <citation type="journal article" date="2021" name="Genome Biol. Evol.">
        <title>A High-Quality Reference Genome for a Parasitic Bivalve with Doubly Uniparental Inheritance (Bivalvia: Unionida).</title>
        <authorList>
            <person name="Smith C.H."/>
        </authorList>
    </citation>
    <scope>NUCLEOTIDE SEQUENCE</scope>
    <source>
        <strain evidence="1">CHS0354</strain>
    </source>
</reference>
<proteinExistence type="predicted"/>
<keyword evidence="2" id="KW-1185">Reference proteome</keyword>
<name>A0AAE0VUF1_9BIVA</name>
<evidence type="ECO:0000313" key="1">
    <source>
        <dbReference type="EMBL" id="KAK3590534.1"/>
    </source>
</evidence>
<sequence>WCINGACVSSLRAPLAPECPYGDAVSGCHVNECSSCTGDQLVQCCDTCDVRKTTQTQTCARSSVSRDFVTITNATSTAASMFNIN</sequence>
<reference evidence="1" key="3">
    <citation type="submission" date="2023-05" db="EMBL/GenBank/DDBJ databases">
        <authorList>
            <person name="Smith C.H."/>
        </authorList>
    </citation>
    <scope>NUCLEOTIDE SEQUENCE</scope>
    <source>
        <strain evidence="1">CHS0354</strain>
        <tissue evidence="1">Mantle</tissue>
    </source>
</reference>